<protein>
    <submittedName>
        <fullName evidence="3">Cuticle protein</fullName>
    </submittedName>
</protein>
<evidence type="ECO:0000256" key="1">
    <source>
        <dbReference type="ARBA" id="ARBA00022460"/>
    </source>
</evidence>
<dbReference type="Proteomes" id="UP000078492">
    <property type="component" value="Unassembled WGS sequence"/>
</dbReference>
<sequence>MNAYSYTFQDDNKAQEETCNGNVVHGSYSLIELDGSRRTVSYAADPINGFNAVVQRDQDITVKTIAVAAPLPAATLCPVIAATAPAAVTIRPESCCKILHVAENVKMHARTFIMQAIVVDAPLLRQSFIYGSTLAATNVAVANSGLVGLGESLGVRSRSLYGAQTVASSRYGSGNVVKIHQAA</sequence>
<dbReference type="STRING" id="471704.A0A151J2X4"/>
<evidence type="ECO:0000313" key="4">
    <source>
        <dbReference type="Proteomes" id="UP000078492"/>
    </source>
</evidence>
<dbReference type="InterPro" id="IPR031311">
    <property type="entry name" value="CHIT_BIND_RR_consensus"/>
</dbReference>
<keyword evidence="4" id="KW-1185">Reference proteome</keyword>
<keyword evidence="1 2" id="KW-0193">Cuticle</keyword>
<dbReference type="Pfam" id="PF00379">
    <property type="entry name" value="Chitin_bind_4"/>
    <property type="match status" value="1"/>
</dbReference>
<dbReference type="EMBL" id="KQ980325">
    <property type="protein sequence ID" value="KYN16552.1"/>
    <property type="molecule type" value="Genomic_DNA"/>
</dbReference>
<dbReference type="AlphaFoldDB" id="A0A151J2X4"/>
<dbReference type="GO" id="GO:0042302">
    <property type="term" value="F:structural constituent of cuticle"/>
    <property type="evidence" value="ECO:0007669"/>
    <property type="project" value="UniProtKB-UniRule"/>
</dbReference>
<name>A0A151J2X4_9HYME</name>
<evidence type="ECO:0000256" key="2">
    <source>
        <dbReference type="PROSITE-ProRule" id="PRU00497"/>
    </source>
</evidence>
<dbReference type="InterPro" id="IPR051217">
    <property type="entry name" value="Insect_Cuticle_Struc_Prot"/>
</dbReference>
<dbReference type="PANTHER" id="PTHR12236">
    <property type="entry name" value="STRUCTURAL CONTITUENT OF CUTICLE"/>
    <property type="match status" value="1"/>
</dbReference>
<organism evidence="3 4">
    <name type="scientific">Trachymyrmex cornetzi</name>
    <dbReference type="NCBI Taxonomy" id="471704"/>
    <lineage>
        <taxon>Eukaryota</taxon>
        <taxon>Metazoa</taxon>
        <taxon>Ecdysozoa</taxon>
        <taxon>Arthropoda</taxon>
        <taxon>Hexapoda</taxon>
        <taxon>Insecta</taxon>
        <taxon>Pterygota</taxon>
        <taxon>Neoptera</taxon>
        <taxon>Endopterygota</taxon>
        <taxon>Hymenoptera</taxon>
        <taxon>Apocrita</taxon>
        <taxon>Aculeata</taxon>
        <taxon>Formicoidea</taxon>
        <taxon>Formicidae</taxon>
        <taxon>Myrmicinae</taxon>
        <taxon>Trachymyrmex</taxon>
    </lineage>
</organism>
<gene>
    <name evidence="3" type="ORF">ALC57_11185</name>
</gene>
<dbReference type="PROSITE" id="PS00233">
    <property type="entry name" value="CHIT_BIND_RR_1"/>
    <property type="match status" value="1"/>
</dbReference>
<dbReference type="InterPro" id="IPR000618">
    <property type="entry name" value="Insect_cuticle"/>
</dbReference>
<accession>A0A151J2X4</accession>
<dbReference type="GO" id="GO:0031012">
    <property type="term" value="C:extracellular matrix"/>
    <property type="evidence" value="ECO:0007669"/>
    <property type="project" value="TreeGrafter"/>
</dbReference>
<dbReference type="PROSITE" id="PS51155">
    <property type="entry name" value="CHIT_BIND_RR_2"/>
    <property type="match status" value="1"/>
</dbReference>
<dbReference type="PANTHER" id="PTHR12236:SF86">
    <property type="entry name" value="CCP84AC-RELATED"/>
    <property type="match status" value="1"/>
</dbReference>
<evidence type="ECO:0000313" key="3">
    <source>
        <dbReference type="EMBL" id="KYN16552.1"/>
    </source>
</evidence>
<proteinExistence type="predicted"/>
<reference evidence="3 4" key="1">
    <citation type="submission" date="2015-09" db="EMBL/GenBank/DDBJ databases">
        <title>Trachymyrmex cornetzi WGS genome.</title>
        <authorList>
            <person name="Nygaard S."/>
            <person name="Hu H."/>
            <person name="Boomsma J."/>
            <person name="Zhang G."/>
        </authorList>
    </citation>
    <scope>NUCLEOTIDE SEQUENCE [LARGE SCALE GENOMIC DNA]</scope>
    <source>
        <strain evidence="3">Tcor2-1</strain>
        <tissue evidence="3">Whole body</tissue>
    </source>
</reference>
<dbReference type="GO" id="GO:0005615">
    <property type="term" value="C:extracellular space"/>
    <property type="evidence" value="ECO:0007669"/>
    <property type="project" value="TreeGrafter"/>
</dbReference>
<dbReference type="PRINTS" id="PR00947">
    <property type="entry name" value="CUTICLE"/>
</dbReference>